<evidence type="ECO:0000313" key="2">
    <source>
        <dbReference type="Proteomes" id="UP001150569"/>
    </source>
</evidence>
<organism evidence="1 2">
    <name type="scientific">Tieghemiomyces parasiticus</name>
    <dbReference type="NCBI Taxonomy" id="78921"/>
    <lineage>
        <taxon>Eukaryota</taxon>
        <taxon>Fungi</taxon>
        <taxon>Fungi incertae sedis</taxon>
        <taxon>Zoopagomycota</taxon>
        <taxon>Kickxellomycotina</taxon>
        <taxon>Dimargaritomycetes</taxon>
        <taxon>Dimargaritales</taxon>
        <taxon>Dimargaritaceae</taxon>
        <taxon>Tieghemiomyces</taxon>
    </lineage>
</organism>
<accession>A0A9W8DVJ0</accession>
<evidence type="ECO:0000313" key="1">
    <source>
        <dbReference type="EMBL" id="KAJ1925651.1"/>
    </source>
</evidence>
<dbReference type="GO" id="GO:0051015">
    <property type="term" value="F:actin filament binding"/>
    <property type="evidence" value="ECO:0007669"/>
    <property type="project" value="TreeGrafter"/>
</dbReference>
<protein>
    <submittedName>
        <fullName evidence="1">Uncharacterized protein</fullName>
    </submittedName>
</protein>
<dbReference type="InterPro" id="IPR029982">
    <property type="entry name" value="Kptn"/>
</dbReference>
<keyword evidence="2" id="KW-1185">Reference proteome</keyword>
<dbReference type="AlphaFoldDB" id="A0A9W8DVJ0"/>
<dbReference type="GO" id="GO:0015629">
    <property type="term" value="C:actin cytoskeleton"/>
    <property type="evidence" value="ECO:0007669"/>
    <property type="project" value="InterPro"/>
</dbReference>
<proteinExistence type="predicted"/>
<sequence length="400" mass="44685">MDYQLPRQDSTRACQIPGDPAHLLVATTHQLYAYISNQRYWVTLVLPYRFDKRHHILSVNIREVSVPLVRRNVSALPVPGDGVPAVHVPDDEVSRRRLIIALTVMENDTYTMVPVQPEGSTQPRYLLPLLDYMSSQQAGGLMSFAQWDDEYQRVYAAGGMDENLYVAHATKTHPDDDTGSSGADVPAWQWRTYRIPLLNLVTALSFYPEPLPIAFPTVTDDPPSPQRPLHLVAACANEAAVLFQNVNGAAPITTSSTTQLPNPDSTAIPPTAAVVPHPTVLPESHLHDSVTVTLVADVDYDGIPEIITATYGQMLLIHERNRDGRWQVKWKKRFPYPIYGIFFWDINLDGADELVVLTMRGIHVLQPNFVYLREVIVARLKQLGRIANQNGEGSNDVENA</sequence>
<dbReference type="Proteomes" id="UP001150569">
    <property type="component" value="Unassembled WGS sequence"/>
</dbReference>
<dbReference type="SUPFAM" id="SSF69318">
    <property type="entry name" value="Integrin alpha N-terminal domain"/>
    <property type="match status" value="1"/>
</dbReference>
<dbReference type="PANTHER" id="PTHR15435">
    <property type="entry name" value="KICSTOR COMPLEX PROTEIN KAPTIN"/>
    <property type="match status" value="1"/>
</dbReference>
<dbReference type="EMBL" id="JANBPT010000214">
    <property type="protein sequence ID" value="KAJ1925651.1"/>
    <property type="molecule type" value="Genomic_DNA"/>
</dbReference>
<name>A0A9W8DVJ0_9FUNG</name>
<dbReference type="OrthoDB" id="10267127at2759"/>
<dbReference type="GO" id="GO:1904262">
    <property type="term" value="P:negative regulation of TORC1 signaling"/>
    <property type="evidence" value="ECO:0007669"/>
    <property type="project" value="TreeGrafter"/>
</dbReference>
<gene>
    <name evidence="1" type="ORF">IWQ60_004433</name>
</gene>
<comment type="caution">
    <text evidence="1">The sequence shown here is derived from an EMBL/GenBank/DDBJ whole genome shotgun (WGS) entry which is preliminary data.</text>
</comment>
<dbReference type="InterPro" id="IPR028994">
    <property type="entry name" value="Integrin_alpha_N"/>
</dbReference>
<dbReference type="GO" id="GO:0034198">
    <property type="term" value="P:cellular response to amino acid starvation"/>
    <property type="evidence" value="ECO:0007669"/>
    <property type="project" value="TreeGrafter"/>
</dbReference>
<reference evidence="1" key="1">
    <citation type="submission" date="2022-07" db="EMBL/GenBank/DDBJ databases">
        <title>Phylogenomic reconstructions and comparative analyses of Kickxellomycotina fungi.</title>
        <authorList>
            <person name="Reynolds N.K."/>
            <person name="Stajich J.E."/>
            <person name="Barry K."/>
            <person name="Grigoriev I.V."/>
            <person name="Crous P."/>
            <person name="Smith M.E."/>
        </authorList>
    </citation>
    <scope>NUCLEOTIDE SEQUENCE</scope>
    <source>
        <strain evidence="1">RSA 861</strain>
    </source>
</reference>
<dbReference type="GO" id="GO:0007015">
    <property type="term" value="P:actin filament organization"/>
    <property type="evidence" value="ECO:0007669"/>
    <property type="project" value="InterPro"/>
</dbReference>
<dbReference type="PANTHER" id="PTHR15435:SF2">
    <property type="entry name" value="KICSTOR COMPLEX PROTEIN KAPTIN"/>
    <property type="match status" value="1"/>
</dbReference>